<proteinExistence type="inferred from homology"/>
<evidence type="ECO:0000256" key="2">
    <source>
        <dbReference type="ARBA" id="ARBA00022741"/>
    </source>
</evidence>
<comment type="caution">
    <text evidence="6">The sequence shown here is derived from an EMBL/GenBank/DDBJ whole genome shotgun (WGS) entry which is preliminary data.</text>
</comment>
<dbReference type="PANTHER" id="PTHR42711:SF18">
    <property type="entry name" value="ABC TRANSPORTER, ATP-BINDING PROTEIN"/>
    <property type="match status" value="1"/>
</dbReference>
<dbReference type="InterPro" id="IPR005894">
    <property type="entry name" value="DrrA"/>
</dbReference>
<sequence>MSAYAIEAEDLVKKFPRRVPPENQPSSKNPFTRLFKHPPLTEFTAVDHVSFQIQRGEIFGLLGPNGAGKSTTIRMLCTLLEPTSGFARVNGYDVVKEANLVRQSLGIVLAGERSIYWKLTGRENLEYFAALYHIPPEIARQRVNELLEYMELTNRANELVEKYSTGMRQRIVLSRALLARPPIILLDEPTLGLDPQAARRIREMILDLKNQGHTILLTTHYMEEADQLSDRIGIIDQGKIIALDTPAALKRRIHQQDVVRLEVAGWKPEMAAKIQAMEGVNQLITRSLDSDSVWELHLHTENSRAILPRLIEQVNYNGTHLVNMNIVSPSLEDVFIQLTGKALRD</sequence>
<keyword evidence="3" id="KW-0067">ATP-binding</keyword>
<keyword evidence="2" id="KW-0547">Nucleotide-binding</keyword>
<dbReference type="GO" id="GO:0016887">
    <property type="term" value="F:ATP hydrolysis activity"/>
    <property type="evidence" value="ECO:0007669"/>
    <property type="project" value="InterPro"/>
</dbReference>
<dbReference type="GO" id="GO:0005524">
    <property type="term" value="F:ATP binding"/>
    <property type="evidence" value="ECO:0007669"/>
    <property type="project" value="UniProtKB-KW"/>
</dbReference>
<dbReference type="SUPFAM" id="SSF52540">
    <property type="entry name" value="P-loop containing nucleoside triphosphate hydrolases"/>
    <property type="match status" value="1"/>
</dbReference>
<protein>
    <submittedName>
        <fullName evidence="6">DUF4162 domain-containing protein</fullName>
    </submittedName>
</protein>
<evidence type="ECO:0000259" key="5">
    <source>
        <dbReference type="PROSITE" id="PS50893"/>
    </source>
</evidence>
<dbReference type="RefSeq" id="WP_062189519.1">
    <property type="nucleotide sequence ID" value="NZ_DF967965.1"/>
</dbReference>
<evidence type="ECO:0000256" key="3">
    <source>
        <dbReference type="ARBA" id="ARBA00022840"/>
    </source>
</evidence>
<organism evidence="6 7">
    <name type="scientific">Anaerolinea thermolimosa</name>
    <dbReference type="NCBI Taxonomy" id="229919"/>
    <lineage>
        <taxon>Bacteria</taxon>
        <taxon>Bacillati</taxon>
        <taxon>Chloroflexota</taxon>
        <taxon>Anaerolineae</taxon>
        <taxon>Anaerolineales</taxon>
        <taxon>Anaerolineaceae</taxon>
        <taxon>Anaerolinea</taxon>
    </lineage>
</organism>
<name>A0A3D1JDJ8_9CHLR</name>
<dbReference type="AlphaFoldDB" id="A0A3D1JDJ8"/>
<dbReference type="Proteomes" id="UP000264141">
    <property type="component" value="Unassembled WGS sequence"/>
</dbReference>
<evidence type="ECO:0000313" key="7">
    <source>
        <dbReference type="Proteomes" id="UP000264141"/>
    </source>
</evidence>
<dbReference type="SMART" id="SM00382">
    <property type="entry name" value="AAA"/>
    <property type="match status" value="1"/>
</dbReference>
<dbReference type="GO" id="GO:0043215">
    <property type="term" value="P:daunorubicin transport"/>
    <property type="evidence" value="ECO:0007669"/>
    <property type="project" value="InterPro"/>
</dbReference>
<comment type="similarity">
    <text evidence="4">Belongs to the ABC transporter superfamily. Drug exporter-1 (DrugE1) (TC 3.A.1.105) family.</text>
</comment>
<dbReference type="InterPro" id="IPR050763">
    <property type="entry name" value="ABC_transporter_ATP-binding"/>
</dbReference>
<keyword evidence="1" id="KW-0813">Transport</keyword>
<dbReference type="Pfam" id="PF00005">
    <property type="entry name" value="ABC_tran"/>
    <property type="match status" value="1"/>
</dbReference>
<dbReference type="EMBL" id="DPBP01000003">
    <property type="protein sequence ID" value="HCE16327.1"/>
    <property type="molecule type" value="Genomic_DNA"/>
</dbReference>
<feature type="domain" description="ABC transporter" evidence="5">
    <location>
        <begin position="6"/>
        <end position="262"/>
    </location>
</feature>
<reference evidence="6 7" key="1">
    <citation type="journal article" date="2018" name="Nat. Biotechnol.">
        <title>A standardized bacterial taxonomy based on genome phylogeny substantially revises the tree of life.</title>
        <authorList>
            <person name="Parks D.H."/>
            <person name="Chuvochina M."/>
            <person name="Waite D.W."/>
            <person name="Rinke C."/>
            <person name="Skarshewski A."/>
            <person name="Chaumeil P.A."/>
            <person name="Hugenholtz P."/>
        </authorList>
    </citation>
    <scope>NUCLEOTIDE SEQUENCE [LARGE SCALE GENOMIC DNA]</scope>
    <source>
        <strain evidence="6">UBA8781</strain>
    </source>
</reference>
<dbReference type="InterPro" id="IPR003439">
    <property type="entry name" value="ABC_transporter-like_ATP-bd"/>
</dbReference>
<dbReference type="NCBIfam" id="TIGR01188">
    <property type="entry name" value="drrA"/>
    <property type="match status" value="1"/>
</dbReference>
<dbReference type="Gene3D" id="3.40.50.300">
    <property type="entry name" value="P-loop containing nucleotide triphosphate hydrolases"/>
    <property type="match status" value="1"/>
</dbReference>
<evidence type="ECO:0000256" key="1">
    <source>
        <dbReference type="ARBA" id="ARBA00022448"/>
    </source>
</evidence>
<dbReference type="InterPro" id="IPR003593">
    <property type="entry name" value="AAA+_ATPase"/>
</dbReference>
<dbReference type="GO" id="GO:1900753">
    <property type="term" value="P:doxorubicin transport"/>
    <property type="evidence" value="ECO:0007669"/>
    <property type="project" value="InterPro"/>
</dbReference>
<gene>
    <name evidence="6" type="ORF">DEQ80_00570</name>
</gene>
<evidence type="ECO:0000313" key="6">
    <source>
        <dbReference type="EMBL" id="HCE16327.1"/>
    </source>
</evidence>
<accession>A0A3D1JDJ8</accession>
<evidence type="ECO:0000256" key="4">
    <source>
        <dbReference type="ARBA" id="ARBA00049985"/>
    </source>
</evidence>
<dbReference type="STRING" id="229919.GCA_001050195_00550"/>
<dbReference type="PROSITE" id="PS50893">
    <property type="entry name" value="ABC_TRANSPORTER_2"/>
    <property type="match status" value="1"/>
</dbReference>
<dbReference type="PANTHER" id="PTHR42711">
    <property type="entry name" value="ABC TRANSPORTER ATP-BINDING PROTEIN"/>
    <property type="match status" value="1"/>
</dbReference>
<dbReference type="OrthoDB" id="9767778at2"/>
<dbReference type="InterPro" id="IPR027417">
    <property type="entry name" value="P-loop_NTPase"/>
</dbReference>